<dbReference type="AlphaFoldDB" id="A0AAD8JWY1"/>
<keyword evidence="3" id="KW-1185">Reference proteome</keyword>
<evidence type="ECO:0008006" key="4">
    <source>
        <dbReference type="Google" id="ProtNLM"/>
    </source>
</evidence>
<dbReference type="GO" id="GO:0005634">
    <property type="term" value="C:nucleus"/>
    <property type="evidence" value="ECO:0007669"/>
    <property type="project" value="TreeGrafter"/>
</dbReference>
<dbReference type="InterPro" id="IPR011604">
    <property type="entry name" value="PDDEXK-like_dom_sf"/>
</dbReference>
<comment type="caution">
    <text evidence="2">The sequence shown here is derived from an EMBL/GenBank/DDBJ whole genome shotgun (WGS) entry which is preliminary data.</text>
</comment>
<proteinExistence type="inferred from homology"/>
<dbReference type="Gene3D" id="3.90.320.10">
    <property type="match status" value="1"/>
</dbReference>
<dbReference type="Pfam" id="PF09810">
    <property type="entry name" value="Exo5"/>
    <property type="match status" value="2"/>
</dbReference>
<evidence type="ECO:0000256" key="1">
    <source>
        <dbReference type="ARBA" id="ARBA00009797"/>
    </source>
</evidence>
<dbReference type="InterPro" id="IPR019190">
    <property type="entry name" value="EXOV"/>
</dbReference>
<evidence type="ECO:0000313" key="3">
    <source>
        <dbReference type="Proteomes" id="UP001229421"/>
    </source>
</evidence>
<sequence length="244" mass="27723">MSLIEAAFSLASTSTSLSLRLCRNSTKRIGDIEDGIEIDTIHKNKKKKHQSLLRRFKTKTGLFVTDITSTEWCEKQKELYLVYGKPKASEAMKAGSARHALLEQEVITKVDIIIRSAEEHWALKMINFIHGTNQLFLDGLTRELPLIGFANDVCVVGVIDELRLKTGTVTLVETKTRSQNNLPSEPQQRNGRLQLMCYKYLWDKLLAHPFPTQHFIQLFSLNPDYLLSQEIRELAIQAGAPIQT</sequence>
<protein>
    <recommendedName>
        <fullName evidence="4">Exonuclease V, chloroplastic</fullName>
    </recommendedName>
</protein>
<dbReference type="EMBL" id="JAUHHV010000010">
    <property type="protein sequence ID" value="KAK1411418.1"/>
    <property type="molecule type" value="Genomic_DNA"/>
</dbReference>
<evidence type="ECO:0000313" key="2">
    <source>
        <dbReference type="EMBL" id="KAK1411418.1"/>
    </source>
</evidence>
<organism evidence="2 3">
    <name type="scientific">Tagetes erecta</name>
    <name type="common">African marigold</name>
    <dbReference type="NCBI Taxonomy" id="13708"/>
    <lineage>
        <taxon>Eukaryota</taxon>
        <taxon>Viridiplantae</taxon>
        <taxon>Streptophyta</taxon>
        <taxon>Embryophyta</taxon>
        <taxon>Tracheophyta</taxon>
        <taxon>Spermatophyta</taxon>
        <taxon>Magnoliopsida</taxon>
        <taxon>eudicotyledons</taxon>
        <taxon>Gunneridae</taxon>
        <taxon>Pentapetalae</taxon>
        <taxon>asterids</taxon>
        <taxon>campanulids</taxon>
        <taxon>Asterales</taxon>
        <taxon>Asteraceae</taxon>
        <taxon>Asteroideae</taxon>
        <taxon>Heliantheae alliance</taxon>
        <taxon>Tageteae</taxon>
        <taxon>Tagetes</taxon>
    </lineage>
</organism>
<gene>
    <name evidence="2" type="ORF">QVD17_37967</name>
</gene>
<name>A0AAD8JWY1_TARER</name>
<dbReference type="PANTHER" id="PTHR14464">
    <property type="entry name" value="EXONUCLEASE V"/>
    <property type="match status" value="1"/>
</dbReference>
<dbReference type="PANTHER" id="PTHR14464:SF4">
    <property type="entry name" value="EXONUCLEASE V"/>
    <property type="match status" value="1"/>
</dbReference>
<accession>A0AAD8JWY1</accession>
<comment type="similarity">
    <text evidence="1">Belongs to the EXO5 family.</text>
</comment>
<dbReference type="GO" id="GO:0036297">
    <property type="term" value="P:interstrand cross-link repair"/>
    <property type="evidence" value="ECO:0007669"/>
    <property type="project" value="TreeGrafter"/>
</dbReference>
<dbReference type="GO" id="GO:0045145">
    <property type="term" value="F:single-stranded DNA 5'-3' DNA exonuclease activity"/>
    <property type="evidence" value="ECO:0007669"/>
    <property type="project" value="InterPro"/>
</dbReference>
<dbReference type="Proteomes" id="UP001229421">
    <property type="component" value="Unassembled WGS sequence"/>
</dbReference>
<reference evidence="2" key="1">
    <citation type="journal article" date="2023" name="bioRxiv">
        <title>Improved chromosome-level genome assembly for marigold (Tagetes erecta).</title>
        <authorList>
            <person name="Jiang F."/>
            <person name="Yuan L."/>
            <person name="Wang S."/>
            <person name="Wang H."/>
            <person name="Xu D."/>
            <person name="Wang A."/>
            <person name="Fan W."/>
        </authorList>
    </citation>
    <scope>NUCLEOTIDE SEQUENCE</scope>
    <source>
        <strain evidence="2">WSJ</strain>
        <tissue evidence="2">Leaf</tissue>
    </source>
</reference>